<dbReference type="OrthoDB" id="9011070at2"/>
<accession>A0A2Z5MUD9</accession>
<dbReference type="EMBL" id="CP024902">
    <property type="protein sequence ID" value="AXF20920.1"/>
    <property type="molecule type" value="Genomic_DNA"/>
</dbReference>
<dbReference type="AlphaFoldDB" id="A0A2Z5MUD9"/>
<gene>
    <name evidence="1" type="ORF">CUJ89_10750</name>
</gene>
<reference evidence="1 2" key="1">
    <citation type="journal article" date="2018" name="ISME J.">
        <title>Involvement of Burkholderiaceae and sulfurous volatiles in disease-suppressive soils.</title>
        <authorList>
            <person name="Carrion V.J."/>
            <person name="Cordovez V."/>
            <person name="Tyc O."/>
            <person name="Etalo D.W."/>
            <person name="de Bruijn I."/>
            <person name="de Jager V.C."/>
            <person name="Medema M.H."/>
            <person name="Eberl L."/>
            <person name="Raaijmakers J.M."/>
        </authorList>
    </citation>
    <scope>NUCLEOTIDE SEQUENCE [LARGE SCALE GENOMIC DNA]</scope>
    <source>
        <strain evidence="2">mHSR5</strain>
    </source>
</reference>
<evidence type="ECO:0000313" key="2">
    <source>
        <dbReference type="Proteomes" id="UP000253104"/>
    </source>
</evidence>
<dbReference type="Proteomes" id="UP000253104">
    <property type="component" value="Chromosome mHSR5_A"/>
</dbReference>
<dbReference type="RefSeq" id="WP_114177309.1">
    <property type="nucleotide sequence ID" value="NZ_CP024902.1"/>
</dbReference>
<protein>
    <submittedName>
        <fullName evidence="1">Beta-lactoglobulin I</fullName>
    </submittedName>
</protein>
<sequence>MLYAILTPDEEAPLGYFDSPDAPTPEELADHLARAMGFDDRDAWSHAYGIEQLGIAPVH</sequence>
<name>A0A2Z5MUD9_BURPY</name>
<organism evidence="1 2">
    <name type="scientific">Burkholderia pyrrocinia</name>
    <name type="common">Pseudomonas pyrrocinia</name>
    <dbReference type="NCBI Taxonomy" id="60550"/>
    <lineage>
        <taxon>Bacteria</taxon>
        <taxon>Pseudomonadati</taxon>
        <taxon>Pseudomonadota</taxon>
        <taxon>Betaproteobacteria</taxon>
        <taxon>Burkholderiales</taxon>
        <taxon>Burkholderiaceae</taxon>
        <taxon>Burkholderia</taxon>
        <taxon>Burkholderia cepacia complex</taxon>
    </lineage>
</organism>
<evidence type="ECO:0000313" key="1">
    <source>
        <dbReference type="EMBL" id="AXF20920.1"/>
    </source>
</evidence>
<proteinExistence type="predicted"/>